<dbReference type="EMBL" id="DAAAMD010000045">
    <property type="protein sequence ID" value="HAA1075693.1"/>
    <property type="molecule type" value="Genomic_DNA"/>
</dbReference>
<dbReference type="EMBL" id="AAIEKE010000028">
    <property type="protein sequence ID" value="ECD3436642.1"/>
    <property type="molecule type" value="Genomic_DNA"/>
</dbReference>
<evidence type="ECO:0000313" key="13">
    <source>
        <dbReference type="EMBL" id="HAB0984875.1"/>
    </source>
</evidence>
<evidence type="ECO:0000313" key="27">
    <source>
        <dbReference type="EMBL" id="HAE1388344.1"/>
    </source>
</evidence>
<dbReference type="EMBL" id="DAAHBZ010000002">
    <property type="protein sequence ID" value="HAB5481583.1"/>
    <property type="molecule type" value="Genomic_DNA"/>
</dbReference>
<evidence type="ECO:0000313" key="21">
    <source>
        <dbReference type="EMBL" id="HAB5118970.1"/>
    </source>
</evidence>
<evidence type="ECO:0000313" key="17">
    <source>
        <dbReference type="EMBL" id="HAB4056150.1"/>
    </source>
</evidence>
<keyword evidence="12" id="KW-0808">Transferase</keyword>
<dbReference type="InterPro" id="IPR043502">
    <property type="entry name" value="DNA/RNA_pol_sf"/>
</dbReference>
<dbReference type="InterPro" id="IPR000477">
    <property type="entry name" value="RT_dom"/>
</dbReference>
<evidence type="ECO:0000259" key="1">
    <source>
        <dbReference type="PROSITE" id="PS50878"/>
    </source>
</evidence>
<comment type="caution">
    <text evidence="12">The sequence shown here is derived from an EMBL/GenBank/DDBJ whole genome shotgun (WGS) entry which is preliminary data.</text>
</comment>
<dbReference type="EMBL" id="AAINGY010000026">
    <property type="protein sequence ID" value="ECG0955432.1"/>
    <property type="molecule type" value="Genomic_DNA"/>
</dbReference>
<evidence type="ECO:0000313" key="4">
    <source>
        <dbReference type="EMBL" id="ECG0955432.1"/>
    </source>
</evidence>
<dbReference type="EMBL" id="DAAHBL010000002">
    <property type="protein sequence ID" value="HAB5422860.1"/>
    <property type="molecule type" value="Genomic_DNA"/>
</dbReference>
<dbReference type="EMBL" id="DAAGYW010000002">
    <property type="protein sequence ID" value="HAB5118970.1"/>
    <property type="molecule type" value="Genomic_DNA"/>
</dbReference>
<dbReference type="EMBL" id="AALNGJ010000002">
    <property type="protein sequence ID" value="EDB3656836.1"/>
    <property type="molecule type" value="Genomic_DNA"/>
</dbReference>
<evidence type="ECO:0000313" key="8">
    <source>
        <dbReference type="EMBL" id="ECK9143545.1"/>
    </source>
</evidence>
<proteinExistence type="predicted"/>
<reference evidence="12" key="3">
    <citation type="submission" date="2019-10" db="EMBL/GenBank/DDBJ databases">
        <authorList>
            <consortium name="NCBI Pathogen Detection Project"/>
        </authorList>
    </citation>
    <scope>NUCLEOTIDE SEQUENCE</scope>
    <source>
        <strain evidence="12">4</strain>
        <strain evidence="13">Salmonella enterica</strain>
    </source>
</reference>
<dbReference type="EMBL" id="DAAFYB010000005">
    <property type="protein sequence ID" value="HAB1968876.1"/>
    <property type="molecule type" value="Genomic_DNA"/>
</dbReference>
<dbReference type="EMBL" id="DAAFPT010000007">
    <property type="protein sequence ID" value="HAB0984875.1"/>
    <property type="molecule type" value="Genomic_DNA"/>
</dbReference>
<evidence type="ECO:0000313" key="23">
    <source>
        <dbReference type="EMBL" id="HAB5481583.1"/>
    </source>
</evidence>
<dbReference type="EMBL" id="DAAFXZ010000006">
    <property type="protein sequence ID" value="HAB1963873.1"/>
    <property type="molecule type" value="Genomic_DNA"/>
</dbReference>
<evidence type="ECO:0000313" key="26">
    <source>
        <dbReference type="EMBL" id="HAB6315765.1"/>
    </source>
</evidence>
<dbReference type="EMBL" id="AAJDZZ010000025">
    <property type="protein sequence ID" value="ECK9143545.1"/>
    <property type="molecule type" value="Genomic_DNA"/>
</dbReference>
<evidence type="ECO:0000313" key="6">
    <source>
        <dbReference type="EMBL" id="ECI7252116.1"/>
    </source>
</evidence>
<sequence>METWKHKFLLKEKKWVHIPSEEMIKYGSSLHEYLRRNWRFPLYYYHLRNGGHVAAAKLHKSNDFFCLIDIKCFFESTSQSRVTRELKKIIPYDKARHIAKLSTVRLPNAARHKFAVPYGYPQSPVLATLCLQNSYAGAVIDSFYRSGIVTVSVYMDDIILSSKDLATLNQHFEILCEALRKSRYEINIVKTQKPATKISVFNLELGHRHLKVESGRMVLFIQAFAKSRNKHEKKSIAKYVHTVNPDQAERHFPK</sequence>
<evidence type="ECO:0000313" key="16">
    <source>
        <dbReference type="EMBL" id="HAB4016954.1"/>
    </source>
</evidence>
<keyword evidence="12" id="KW-0695">RNA-directed DNA polymerase</keyword>
<dbReference type="EMBL" id="AAIWBA010000024">
    <property type="protein sequence ID" value="ECI7252116.1"/>
    <property type="molecule type" value="Genomic_DNA"/>
</dbReference>
<dbReference type="EMBL" id="AAJAJW010000026">
    <property type="protein sequence ID" value="ECK0394535.1"/>
    <property type="molecule type" value="Genomic_DNA"/>
</dbReference>
<dbReference type="AlphaFoldDB" id="A0A3R0BGE1"/>
<dbReference type="PROSITE" id="PS50878">
    <property type="entry name" value="RT_POL"/>
    <property type="match status" value="1"/>
</dbReference>
<evidence type="ECO:0000313" key="11">
    <source>
        <dbReference type="EMBL" id="EDB3656836.1"/>
    </source>
</evidence>
<evidence type="ECO:0000313" key="14">
    <source>
        <dbReference type="EMBL" id="HAB1963873.1"/>
    </source>
</evidence>
<organism evidence="12">
    <name type="scientific">Salmonella enterica I</name>
    <dbReference type="NCBI Taxonomy" id="59201"/>
    <lineage>
        <taxon>Bacteria</taxon>
        <taxon>Pseudomonadati</taxon>
        <taxon>Pseudomonadota</taxon>
        <taxon>Gammaproteobacteria</taxon>
        <taxon>Enterobacterales</taxon>
        <taxon>Enterobacteriaceae</taxon>
        <taxon>Salmonella</taxon>
    </lineage>
</organism>
<dbReference type="InterPro" id="IPR043128">
    <property type="entry name" value="Rev_trsase/Diguanyl_cyclase"/>
</dbReference>
<dbReference type="EMBL" id="DAAGVK010000007">
    <property type="protein sequence ID" value="HAB4715406.1"/>
    <property type="molecule type" value="Genomic_DNA"/>
</dbReference>
<reference evidence="12" key="1">
    <citation type="journal article" date="2018" name="Genome Biol.">
        <title>SKESA: strategic k-mer extension for scrupulous assemblies.</title>
        <authorList>
            <person name="Souvorov A."/>
            <person name="Agarwala R."/>
            <person name="Lipman D.J."/>
        </authorList>
    </citation>
    <scope>NUCLEOTIDE SEQUENCE</scope>
    <source>
        <strain evidence="12">4</strain>
        <strain evidence="13">Salmonella enterica</strain>
    </source>
</reference>
<dbReference type="EMBL" id="DAAGXJ010000032">
    <property type="protein sequence ID" value="HAB4945108.1"/>
    <property type="molecule type" value="Genomic_DNA"/>
</dbReference>
<evidence type="ECO:0000313" key="12">
    <source>
        <dbReference type="EMBL" id="HAA1075693.1"/>
    </source>
</evidence>
<dbReference type="EMBL" id="DAAGRX010000021">
    <property type="protein sequence ID" value="HAB4307703.1"/>
    <property type="molecule type" value="Genomic_DNA"/>
</dbReference>
<dbReference type="EMBL" id="AALNAS010000001">
    <property type="protein sequence ID" value="EDB3013836.1"/>
    <property type="molecule type" value="Genomic_DNA"/>
</dbReference>
<protein>
    <submittedName>
        <fullName evidence="12">Reverse transcriptase</fullName>
    </submittedName>
</protein>
<evidence type="ECO:0000313" key="15">
    <source>
        <dbReference type="EMBL" id="HAB1968876.1"/>
    </source>
</evidence>
<dbReference type="SUPFAM" id="SSF56672">
    <property type="entry name" value="DNA/RNA polymerases"/>
    <property type="match status" value="1"/>
</dbReference>
<dbReference type="EMBL" id="DAAHCT010000002">
    <property type="protein sequence ID" value="HAB5518365.1"/>
    <property type="molecule type" value="Genomic_DNA"/>
</dbReference>
<evidence type="ECO:0000313" key="9">
    <source>
        <dbReference type="EMBL" id="ECW0173583.1"/>
    </source>
</evidence>
<evidence type="ECO:0000313" key="28">
    <source>
        <dbReference type="EMBL" id="HAE1589534.1"/>
    </source>
</evidence>
<evidence type="ECO:0000313" key="24">
    <source>
        <dbReference type="EMBL" id="HAB5518365.1"/>
    </source>
</evidence>
<dbReference type="EMBL" id="DAAHFV010000003">
    <property type="protein sequence ID" value="HAB5943415.1"/>
    <property type="molecule type" value="Genomic_DNA"/>
</dbReference>
<dbReference type="EMBL" id="AAKUZG010000004">
    <property type="protein sequence ID" value="ECW0173583.1"/>
    <property type="molecule type" value="Genomic_DNA"/>
</dbReference>
<evidence type="ECO:0000313" key="20">
    <source>
        <dbReference type="EMBL" id="HAB4945108.1"/>
    </source>
</evidence>
<name>A0A3R0BGE1_SALET</name>
<dbReference type="EMBL" id="AAIDKK010000028">
    <property type="protein sequence ID" value="ECD0355916.1"/>
    <property type="molecule type" value="Genomic_DNA"/>
</dbReference>
<dbReference type="Pfam" id="PF00078">
    <property type="entry name" value="RVT_1"/>
    <property type="match status" value="1"/>
</dbReference>
<dbReference type="EMBL" id="DAAHJB010000003">
    <property type="protein sequence ID" value="HAB6315765.1"/>
    <property type="molecule type" value="Genomic_DNA"/>
</dbReference>
<gene>
    <name evidence="4" type="ORF">DO679_20250</name>
    <name evidence="5" type="ORF">DTU87_05085</name>
    <name evidence="8" type="ORF">E0U76_19415</name>
    <name evidence="2" type="ORF">EUC09_19585</name>
    <name evidence="6" type="ORF">EWC36_20010</name>
    <name evidence="3" type="ORF">EZX96_17465</name>
    <name evidence="9" type="ORF">F3E63_06240</name>
    <name evidence="10" type="ORF">F9Q85_00360</name>
    <name evidence="11" type="ORF">F9X98_03615</name>
    <name evidence="7" type="ORF">FQS30_20015</name>
    <name evidence="27" type="ORF">G2985_05700</name>
    <name evidence="28" type="ORF">G3A20_05695</name>
    <name evidence="21" type="ORF">GB022_04870</name>
    <name evidence="24" type="ORF">GB151_05695</name>
    <name evidence="25" type="ORF">GB396_05625</name>
    <name evidence="14" type="ORF">GB490_08575</name>
    <name evidence="16" type="ORF">GB492_04110</name>
    <name evidence="15" type="ORF">GB511_09520</name>
    <name evidence="26" type="ORF">GB524_06855</name>
    <name evidence="13" type="ORF">GB577_11500</name>
    <name evidence="22" type="ORF">GBS06_05630</name>
    <name evidence="23" type="ORF">GBS28_04340</name>
    <name evidence="18" type="ORF">GBX94_08630</name>
    <name evidence="17" type="ORF">GBY50_18035</name>
    <name evidence="19" type="ORF">GBZ81_11460</name>
    <name evidence="20" type="ORF">GBZ99_16225</name>
    <name evidence="12" type="ORF">GDM15_13170</name>
</gene>
<evidence type="ECO:0000313" key="10">
    <source>
        <dbReference type="EMBL" id="EDB3013836.1"/>
    </source>
</evidence>
<keyword evidence="12" id="KW-0548">Nucleotidyltransferase</keyword>
<evidence type="ECO:0000313" key="5">
    <source>
        <dbReference type="EMBL" id="ECG1489837.1"/>
    </source>
</evidence>
<dbReference type="GO" id="GO:0003964">
    <property type="term" value="F:RNA-directed DNA polymerase activity"/>
    <property type="evidence" value="ECO:0007669"/>
    <property type="project" value="UniProtKB-KW"/>
</dbReference>
<evidence type="ECO:0000313" key="18">
    <source>
        <dbReference type="EMBL" id="HAB4307703.1"/>
    </source>
</evidence>
<dbReference type="EMBL" id="DAAGPV010000031">
    <property type="protein sequence ID" value="HAB4056150.1"/>
    <property type="molecule type" value="Genomic_DNA"/>
</dbReference>
<dbReference type="EMBL" id="AAINLI010000004">
    <property type="protein sequence ID" value="ECG1489837.1"/>
    <property type="molecule type" value="Genomic_DNA"/>
</dbReference>
<dbReference type="EMBL" id="DAAQYM010000002">
    <property type="protein sequence ID" value="HAE1388344.1"/>
    <property type="molecule type" value="Genomic_DNA"/>
</dbReference>
<feature type="domain" description="Reverse transcriptase" evidence="1">
    <location>
        <begin position="1"/>
        <end position="205"/>
    </location>
</feature>
<evidence type="ECO:0000313" key="2">
    <source>
        <dbReference type="EMBL" id="ECD0355916.1"/>
    </source>
</evidence>
<evidence type="ECO:0000313" key="19">
    <source>
        <dbReference type="EMBL" id="HAB4715406.1"/>
    </source>
</evidence>
<dbReference type="EMBL" id="DAAQZZ010000002">
    <property type="protein sequence ID" value="HAE1589534.1"/>
    <property type="molecule type" value="Genomic_DNA"/>
</dbReference>
<evidence type="ECO:0000313" key="25">
    <source>
        <dbReference type="EMBL" id="HAB5943415.1"/>
    </source>
</evidence>
<accession>A0A3R0BGE1</accession>
<dbReference type="Gene3D" id="3.30.70.270">
    <property type="match status" value="1"/>
</dbReference>
<reference evidence="3" key="2">
    <citation type="submission" date="2019-02" db="EMBL/GenBank/DDBJ databases">
        <authorList>
            <person name="Ashton P.M."/>
            <person name="Dallman T."/>
            <person name="Nair S."/>
            <person name="De Pinna E."/>
            <person name="Peters T."/>
            <person name="Grant K."/>
        </authorList>
    </citation>
    <scope>NUCLEOTIDE SEQUENCE [LARGE SCALE GENOMIC DNA]</scope>
    <source>
        <strain evidence="4">294733</strain>
        <strain evidence="8">302612</strain>
        <strain evidence="6">474895</strain>
        <strain evidence="5">492489</strain>
        <strain evidence="2">672544</strain>
        <strain evidence="3">683617</strain>
        <strain evidence="7">779353</strain>
        <strain evidence="9">802714</strain>
        <strain evidence="10">808851</strain>
        <strain evidence="11">814328</strain>
    </source>
</reference>
<dbReference type="EMBL" id="DAAGPL010000002">
    <property type="protein sequence ID" value="HAB4016954.1"/>
    <property type="molecule type" value="Genomic_DNA"/>
</dbReference>
<evidence type="ECO:0000313" key="22">
    <source>
        <dbReference type="EMBL" id="HAB5422860.1"/>
    </source>
</evidence>
<evidence type="ECO:0000313" key="3">
    <source>
        <dbReference type="EMBL" id="ECD3436642.1"/>
    </source>
</evidence>
<dbReference type="Proteomes" id="UP000839588">
    <property type="component" value="Unassembled WGS sequence"/>
</dbReference>
<dbReference type="RefSeq" id="WP_115200405.1">
    <property type="nucleotide sequence ID" value="NZ_CP033226.2"/>
</dbReference>
<evidence type="ECO:0000313" key="7">
    <source>
        <dbReference type="EMBL" id="ECK0394535.1"/>
    </source>
</evidence>